<dbReference type="Pfam" id="PF11343">
    <property type="entry name" value="DUF3145"/>
    <property type="match status" value="1"/>
</dbReference>
<accession>A0A6J6U6P1</accession>
<dbReference type="EMBL" id="CAEZYC010000078">
    <property type="protein sequence ID" value="CAB4715651.1"/>
    <property type="molecule type" value="Genomic_DNA"/>
</dbReference>
<gene>
    <name evidence="2" type="ORF">UFOPK2648_01141</name>
    <name evidence="3" type="ORF">UFOPK2824_00893</name>
    <name evidence="4" type="ORF">UFOPK3037_01022</name>
    <name evidence="5" type="ORF">UFOPK3278_01526</name>
    <name evidence="1" type="ORF">UFOPK3925_01593</name>
    <name evidence="6" type="ORF">UFOPK4097_01473</name>
</gene>
<dbReference type="EMBL" id="CAESAD010000020">
    <property type="protein sequence ID" value="CAB4345485.1"/>
    <property type="molecule type" value="Genomic_DNA"/>
</dbReference>
<name>A0A6J6U6P1_9ZZZZ</name>
<evidence type="ECO:0000313" key="2">
    <source>
        <dbReference type="EMBL" id="CAB4715651.1"/>
    </source>
</evidence>
<organism evidence="3">
    <name type="scientific">freshwater metagenome</name>
    <dbReference type="NCBI Taxonomy" id="449393"/>
    <lineage>
        <taxon>unclassified sequences</taxon>
        <taxon>metagenomes</taxon>
        <taxon>ecological metagenomes</taxon>
    </lineage>
</organism>
<proteinExistence type="predicted"/>
<evidence type="ECO:0000313" key="4">
    <source>
        <dbReference type="EMBL" id="CAB4807022.1"/>
    </source>
</evidence>
<reference evidence="3" key="1">
    <citation type="submission" date="2020-05" db="EMBL/GenBank/DDBJ databases">
        <authorList>
            <person name="Chiriac C."/>
            <person name="Salcher M."/>
            <person name="Ghai R."/>
            <person name="Kavagutti S V."/>
        </authorList>
    </citation>
    <scope>NUCLEOTIDE SEQUENCE</scope>
</reference>
<dbReference type="EMBL" id="CAFBIX010000124">
    <property type="protein sequence ID" value="CAB4851590.1"/>
    <property type="molecule type" value="Genomic_DNA"/>
</dbReference>
<evidence type="ECO:0000313" key="6">
    <source>
        <dbReference type="EMBL" id="CAB5029187.1"/>
    </source>
</evidence>
<dbReference type="EMBL" id="CAEZZD010000143">
    <property type="protein sequence ID" value="CAB4754918.1"/>
    <property type="molecule type" value="Genomic_DNA"/>
</dbReference>
<evidence type="ECO:0000313" key="5">
    <source>
        <dbReference type="EMBL" id="CAB4851590.1"/>
    </source>
</evidence>
<dbReference type="InterPro" id="IPR021491">
    <property type="entry name" value="DUF3145"/>
</dbReference>
<dbReference type="AlphaFoldDB" id="A0A6J6U6P1"/>
<dbReference type="EMBL" id="CAFBPK010000034">
    <property type="protein sequence ID" value="CAB5029187.1"/>
    <property type="molecule type" value="Genomic_DNA"/>
</dbReference>
<sequence length="168" mass="18197">MANSSTTRGVVFVHSTPRALTAHIEWALGGLLGTPVNLDWIDQPVAPGTLRSEMSWVGTPDLSAKMASALRGFPNLRFEITEEPSAGFDGQRFVSTPSLGVWRSPMGVFGESFISDEKLRSAITSAASQNKSLVEAVDEVIGGPWDRELEPFRYAGDGVPVRWLHQVG</sequence>
<evidence type="ECO:0000313" key="3">
    <source>
        <dbReference type="EMBL" id="CAB4754918.1"/>
    </source>
</evidence>
<protein>
    <submittedName>
        <fullName evidence="3">Unannotated protein</fullName>
    </submittedName>
</protein>
<dbReference type="EMBL" id="CAFAAO010000012">
    <property type="protein sequence ID" value="CAB4807022.1"/>
    <property type="molecule type" value="Genomic_DNA"/>
</dbReference>
<evidence type="ECO:0000313" key="1">
    <source>
        <dbReference type="EMBL" id="CAB4345485.1"/>
    </source>
</evidence>